<keyword evidence="4" id="KW-1185">Reference proteome</keyword>
<dbReference type="AlphaFoldDB" id="A0A6C1B3I2"/>
<keyword evidence="2" id="KW-0732">Signal</keyword>
<protein>
    <submittedName>
        <fullName evidence="3">Uncharacterized protein</fullName>
    </submittedName>
</protein>
<evidence type="ECO:0000313" key="4">
    <source>
        <dbReference type="Proteomes" id="UP000501991"/>
    </source>
</evidence>
<evidence type="ECO:0000256" key="2">
    <source>
        <dbReference type="SAM" id="SignalP"/>
    </source>
</evidence>
<organism evidence="3 4">
    <name type="scientific">Nitrogeniibacter mangrovi</name>
    <dbReference type="NCBI Taxonomy" id="2016596"/>
    <lineage>
        <taxon>Bacteria</taxon>
        <taxon>Pseudomonadati</taxon>
        <taxon>Pseudomonadota</taxon>
        <taxon>Betaproteobacteria</taxon>
        <taxon>Rhodocyclales</taxon>
        <taxon>Zoogloeaceae</taxon>
        <taxon>Nitrogeniibacter</taxon>
    </lineage>
</organism>
<dbReference type="Proteomes" id="UP000501991">
    <property type="component" value="Chromosome"/>
</dbReference>
<evidence type="ECO:0000313" key="3">
    <source>
        <dbReference type="EMBL" id="QID17408.1"/>
    </source>
</evidence>
<name>A0A6C1B3I2_9RHOO</name>
<feature type="signal peptide" evidence="2">
    <location>
        <begin position="1"/>
        <end position="27"/>
    </location>
</feature>
<reference evidence="3 4" key="1">
    <citation type="submission" date="2020-02" db="EMBL/GenBank/DDBJ databases">
        <title>Nitrogenibacter mangrovi gen. nov., sp. nov. isolated from mangrove sediment, a denitrifying betaproteobacterium.</title>
        <authorList>
            <person name="Liao H."/>
            <person name="Tian Y."/>
        </authorList>
    </citation>
    <scope>NUCLEOTIDE SEQUENCE [LARGE SCALE GENOMIC DNA]</scope>
    <source>
        <strain evidence="3 4">M9-3-2</strain>
    </source>
</reference>
<sequence length="811" mass="89650">MTLQRCLRHLRWITCLFALLAAMPAIGQVLDEIEVQRDGNDVLVRILFNARIQYLRHSPTDRGELVRIEFQVLNDPEAAASSADEYRKVDGGGLLPDFSVTYSSGQGGRTVKNIQLRFDKPVHFSVSPGESNRSVVLRIPIAAAAVAQEAQQARTAELPLAQRYIVVLHAQDAPIRKVVPIPADYQALSLFTDTIDVDGATQYRLNLGYFEDAAEAERVRQALKKRFPEATVARMRDDATPPPSASVPPPAQTVTAESAPATVPQTAEEVEAQAATLFAQGKAALDNGDNALAIGRFNRVLVLPPSRYSQQAQELIGLARERNGQIRKARAEYELYLKLYPDSEGAARVGKQLAALPEAGAARTVGARAARPVTPIPFTLSGSLSQFYYHGATHAESRVNTGTTIDKAVFDETDQSALITNIDLTGRFRTAQFDNRLVLRDTNTADFLGRGNSRNRLTAAYYDFKYLPMQMGGRIGRQSGLSGGVLGRFDGLLGGYQFAPRWKANVVVGQPVEYNFDSSRYFYGANVDAGTFAEHWSGNGYVIEQKIDDVVDRRALGGDVRYFDPHLAMYGLVDYDTYFRKLNIAMLQGTLSTDSGYTWNLLYDRRQTPTLQLGNALIGETHSSMHTLLQTLSLDRIKQQALDRTALAKLLFAGVSRQFNPHLQLGVDLRLSSIGALPASGNLPATPATGTVRHVNVQAIGSNLYSDRDILVFDVGSLHGRDYTGLSASLNSLSVVREHWVLEPALRYYRQRNDAGTRLRRITPSLRLTYRWKESQSLEMEFMLEQSQTDANGQSESSTRQFASLGYRVDF</sequence>
<dbReference type="KEGG" id="azq:G3580_06965"/>
<dbReference type="SUPFAM" id="SSF48452">
    <property type="entry name" value="TPR-like"/>
    <property type="match status" value="1"/>
</dbReference>
<feature type="region of interest" description="Disordered" evidence="1">
    <location>
        <begin position="233"/>
        <end position="258"/>
    </location>
</feature>
<evidence type="ECO:0000256" key="1">
    <source>
        <dbReference type="SAM" id="MobiDB-lite"/>
    </source>
</evidence>
<accession>A0A6C1B3I2</accession>
<dbReference type="Gene3D" id="1.25.40.10">
    <property type="entry name" value="Tetratricopeptide repeat domain"/>
    <property type="match status" value="1"/>
</dbReference>
<gene>
    <name evidence="3" type="ORF">G3580_06965</name>
</gene>
<dbReference type="RefSeq" id="WP_173764572.1">
    <property type="nucleotide sequence ID" value="NZ_CP048836.1"/>
</dbReference>
<dbReference type="InterPro" id="IPR011990">
    <property type="entry name" value="TPR-like_helical_dom_sf"/>
</dbReference>
<proteinExistence type="predicted"/>
<feature type="chain" id="PRO_5025501249" evidence="2">
    <location>
        <begin position="28"/>
        <end position="811"/>
    </location>
</feature>
<dbReference type="EMBL" id="CP048836">
    <property type="protein sequence ID" value="QID17408.1"/>
    <property type="molecule type" value="Genomic_DNA"/>
</dbReference>
<feature type="compositionally biased region" description="Pro residues" evidence="1">
    <location>
        <begin position="240"/>
        <end position="251"/>
    </location>
</feature>